<evidence type="ECO:0000313" key="2">
    <source>
        <dbReference type="EMBL" id="CAD9645707.1"/>
    </source>
</evidence>
<keyword evidence="1" id="KW-0472">Membrane</keyword>
<dbReference type="AlphaFoldDB" id="A0A7S2QLL2"/>
<proteinExistence type="predicted"/>
<keyword evidence="1" id="KW-0812">Transmembrane</keyword>
<protein>
    <submittedName>
        <fullName evidence="2">Uncharacterized protein</fullName>
    </submittedName>
</protein>
<keyword evidence="1" id="KW-1133">Transmembrane helix</keyword>
<dbReference type="SUPFAM" id="SSF103473">
    <property type="entry name" value="MFS general substrate transporter"/>
    <property type="match status" value="1"/>
</dbReference>
<name>A0A7S2QLL2_9DINO</name>
<sequence>MVGPLSASLAAGLDADSPLDGYAYFFLLAASFNAVLALAALMLRLPSPGAGAAEGAAPPWREVLGRTPVWTAVAAQFLVQFIRTLPMTAIPLAMSAHLPHVHAADLRISGCVVLHVLLMFLPGLWTGDLVACVGATPVMGAGIALQAGAMTTGILGQDSLHFYLSMALLAVGWNMAFVASTVMLLNSHGAAERTKVSSVNETLRFLATAVAAIVAASISWQAVCVLCLAALLPTAGVTLRHATGLAATF</sequence>
<dbReference type="PANTHER" id="PTHR23534:SF1">
    <property type="entry name" value="MAJOR FACILITATOR SUPERFAMILY PROTEIN"/>
    <property type="match status" value="1"/>
</dbReference>
<feature type="transmembrane region" description="Helical" evidence="1">
    <location>
        <begin position="162"/>
        <end position="185"/>
    </location>
</feature>
<gene>
    <name evidence="2" type="ORF">BRAN1462_LOCUS63529</name>
</gene>
<evidence type="ECO:0000256" key="1">
    <source>
        <dbReference type="SAM" id="Phobius"/>
    </source>
</evidence>
<dbReference type="Gene3D" id="1.20.1250.20">
    <property type="entry name" value="MFS general substrate transporter like domains"/>
    <property type="match status" value="1"/>
</dbReference>
<feature type="transmembrane region" description="Helical" evidence="1">
    <location>
        <begin position="104"/>
        <end position="125"/>
    </location>
</feature>
<organism evidence="2">
    <name type="scientific">Zooxanthella nutricula</name>
    <dbReference type="NCBI Taxonomy" id="1333877"/>
    <lineage>
        <taxon>Eukaryota</taxon>
        <taxon>Sar</taxon>
        <taxon>Alveolata</taxon>
        <taxon>Dinophyceae</taxon>
        <taxon>Peridiniales</taxon>
        <taxon>Peridiniales incertae sedis</taxon>
        <taxon>Zooxanthella</taxon>
    </lineage>
</organism>
<dbReference type="PANTHER" id="PTHR23534">
    <property type="entry name" value="MFS PERMEASE"/>
    <property type="match status" value="1"/>
</dbReference>
<feature type="transmembrane region" description="Helical" evidence="1">
    <location>
        <begin position="22"/>
        <end position="43"/>
    </location>
</feature>
<feature type="transmembrane region" description="Helical" evidence="1">
    <location>
        <begin position="205"/>
        <end position="232"/>
    </location>
</feature>
<dbReference type="InterPro" id="IPR036259">
    <property type="entry name" value="MFS_trans_sf"/>
</dbReference>
<accession>A0A7S2QLL2</accession>
<feature type="transmembrane region" description="Helical" evidence="1">
    <location>
        <begin position="137"/>
        <end position="155"/>
    </location>
</feature>
<reference evidence="2" key="1">
    <citation type="submission" date="2021-01" db="EMBL/GenBank/DDBJ databases">
        <authorList>
            <person name="Corre E."/>
            <person name="Pelletier E."/>
            <person name="Niang G."/>
            <person name="Scheremetjew M."/>
            <person name="Finn R."/>
            <person name="Kale V."/>
            <person name="Holt S."/>
            <person name="Cochrane G."/>
            <person name="Meng A."/>
            <person name="Brown T."/>
            <person name="Cohen L."/>
        </authorList>
    </citation>
    <scope>NUCLEOTIDE SEQUENCE</scope>
    <source>
        <strain evidence="2">RCC3387</strain>
    </source>
</reference>
<dbReference type="EMBL" id="HBGW01100371">
    <property type="protein sequence ID" value="CAD9645707.1"/>
    <property type="molecule type" value="Transcribed_RNA"/>
</dbReference>